<feature type="transmembrane region" description="Helical" evidence="1">
    <location>
        <begin position="21"/>
        <end position="42"/>
    </location>
</feature>
<feature type="transmembrane region" description="Helical" evidence="1">
    <location>
        <begin position="94"/>
        <end position="117"/>
    </location>
</feature>
<evidence type="ECO:0000313" key="3">
    <source>
        <dbReference type="Proteomes" id="UP000664034"/>
    </source>
</evidence>
<proteinExistence type="predicted"/>
<gene>
    <name evidence="2" type="ORF">J2I47_04530</name>
</gene>
<dbReference type="AlphaFoldDB" id="A0A939GG39"/>
<dbReference type="InterPro" id="IPR054261">
    <property type="entry name" value="DUF6992"/>
</dbReference>
<sequence>MRTYPDYKRLSLPLRRHQLTHALCYASWAILSLVVGGVAMQFTNGQWHHFVHMHAAWGSINLLISGWCLYKANQLSPALSVRVTAKKEREFRRFLAVNLGLDLLYIITGLWLCMSATGAATHRALRLGFGEAICLQGMVLLSFDLVSTFASRGRYQMIVSKQRTLHRQTEAGQPVG</sequence>
<evidence type="ECO:0000256" key="1">
    <source>
        <dbReference type="SAM" id="Phobius"/>
    </source>
</evidence>
<protein>
    <submittedName>
        <fullName evidence="2">Uncharacterized protein</fullName>
    </submittedName>
</protein>
<comment type="caution">
    <text evidence="2">The sequence shown here is derived from an EMBL/GenBank/DDBJ whole genome shotgun (WGS) entry which is preliminary data.</text>
</comment>
<feature type="transmembrane region" description="Helical" evidence="1">
    <location>
        <begin position="129"/>
        <end position="151"/>
    </location>
</feature>
<keyword evidence="1" id="KW-1133">Transmembrane helix</keyword>
<accession>A0A939GG39</accession>
<evidence type="ECO:0000313" key="2">
    <source>
        <dbReference type="EMBL" id="MBO0935808.1"/>
    </source>
</evidence>
<name>A0A939GG39_9BACT</name>
<keyword evidence="1" id="KW-0472">Membrane</keyword>
<dbReference type="RefSeq" id="WP_207363372.1">
    <property type="nucleotide sequence ID" value="NZ_JAFMYV010000002.1"/>
</dbReference>
<dbReference type="Pfam" id="PF22503">
    <property type="entry name" value="DUF6992"/>
    <property type="match status" value="1"/>
</dbReference>
<dbReference type="EMBL" id="JAFMYV010000002">
    <property type="protein sequence ID" value="MBO0935808.1"/>
    <property type="molecule type" value="Genomic_DNA"/>
</dbReference>
<keyword evidence="3" id="KW-1185">Reference proteome</keyword>
<dbReference type="Proteomes" id="UP000664034">
    <property type="component" value="Unassembled WGS sequence"/>
</dbReference>
<feature type="transmembrane region" description="Helical" evidence="1">
    <location>
        <begin position="54"/>
        <end position="73"/>
    </location>
</feature>
<organism evidence="2 3">
    <name type="scientific">Fibrella rubiginis</name>
    <dbReference type="NCBI Taxonomy" id="2817060"/>
    <lineage>
        <taxon>Bacteria</taxon>
        <taxon>Pseudomonadati</taxon>
        <taxon>Bacteroidota</taxon>
        <taxon>Cytophagia</taxon>
        <taxon>Cytophagales</taxon>
        <taxon>Spirosomataceae</taxon>
        <taxon>Fibrella</taxon>
    </lineage>
</organism>
<keyword evidence="1" id="KW-0812">Transmembrane</keyword>
<reference evidence="2" key="1">
    <citation type="submission" date="2021-03" db="EMBL/GenBank/DDBJ databases">
        <title>Fibrella sp. HMF5335 genome sequencing and assembly.</title>
        <authorList>
            <person name="Kang H."/>
            <person name="Kim H."/>
            <person name="Bae S."/>
            <person name="Joh K."/>
        </authorList>
    </citation>
    <scope>NUCLEOTIDE SEQUENCE</scope>
    <source>
        <strain evidence="2">HMF5335</strain>
    </source>
</reference>